<evidence type="ECO:0000313" key="3">
    <source>
        <dbReference type="Proteomes" id="UP000066480"/>
    </source>
</evidence>
<dbReference type="AlphaFoldDB" id="A0A0K1JIK9"/>
<dbReference type="Proteomes" id="UP000066480">
    <property type="component" value="Chromosome"/>
</dbReference>
<evidence type="ECO:0000259" key="1">
    <source>
        <dbReference type="Pfam" id="PF14016"/>
    </source>
</evidence>
<protein>
    <recommendedName>
        <fullName evidence="1">DUF4232 domain-containing protein</fullName>
    </recommendedName>
</protein>
<gene>
    <name evidence="2" type="ORF">VV02_12850</name>
</gene>
<proteinExistence type="predicted"/>
<dbReference type="KEGG" id="lmoi:VV02_12850"/>
<keyword evidence="3" id="KW-1185">Reference proteome</keyword>
<accession>A0A0K1JIK9</accession>
<dbReference type="EMBL" id="CP011112">
    <property type="protein sequence ID" value="AKU16541.1"/>
    <property type="molecule type" value="Genomic_DNA"/>
</dbReference>
<reference evidence="2 3" key="1">
    <citation type="submission" date="2015-03" db="EMBL/GenBank/DDBJ databases">
        <title>Luteipulveratus halotolerans sp. nov., a novel actinobacterium (Dermacoccaceae) from Sarawak, Malaysia.</title>
        <authorList>
            <person name="Juboi H."/>
            <person name="Basik A."/>
            <person name="Shamsul S.S."/>
            <person name="Arnold P."/>
            <person name="Schmitt E.K."/>
            <person name="Sanglier J.-J."/>
            <person name="Yeo T."/>
        </authorList>
    </citation>
    <scope>NUCLEOTIDE SEQUENCE [LARGE SCALE GENOMIC DNA]</scope>
    <source>
        <strain evidence="2 3">MN07-A0370</strain>
    </source>
</reference>
<name>A0A0K1JIK9_9MICO</name>
<dbReference type="InterPro" id="IPR025326">
    <property type="entry name" value="DUF4232"/>
</dbReference>
<evidence type="ECO:0000313" key="2">
    <source>
        <dbReference type="EMBL" id="AKU16541.1"/>
    </source>
</evidence>
<feature type="domain" description="DUF4232" evidence="1">
    <location>
        <begin position="1"/>
        <end position="104"/>
    </location>
</feature>
<sequence length="128" mass="13595">MGYREMVITATNVGPVRCTLTGHATLALADENGGAIKGQQLPRVPMMDDKLVAAERHRLAPGKSAQVYLAWRGESAIAGLPQVKSLRMIATKGSALAPVTLTAHSLPIDIVQGSTFAISGWRAVPERH</sequence>
<dbReference type="Pfam" id="PF14016">
    <property type="entry name" value="DUF4232"/>
    <property type="match status" value="1"/>
</dbReference>
<organism evidence="2 3">
    <name type="scientific">Luteipulveratus mongoliensis</name>
    <dbReference type="NCBI Taxonomy" id="571913"/>
    <lineage>
        <taxon>Bacteria</taxon>
        <taxon>Bacillati</taxon>
        <taxon>Actinomycetota</taxon>
        <taxon>Actinomycetes</taxon>
        <taxon>Micrococcales</taxon>
        <taxon>Dermacoccaceae</taxon>
        <taxon>Luteipulveratus</taxon>
    </lineage>
</organism>